<name>A0AA38IZY5_9CUCU</name>
<keyword evidence="1" id="KW-0732">Signal</keyword>
<reference evidence="2" key="1">
    <citation type="journal article" date="2023" name="G3 (Bethesda)">
        <title>Whole genome assemblies of Zophobas morio and Tenebrio molitor.</title>
        <authorList>
            <person name="Kaur S."/>
            <person name="Stinson S.A."/>
            <person name="diCenzo G.C."/>
        </authorList>
    </citation>
    <scope>NUCLEOTIDE SEQUENCE</scope>
    <source>
        <strain evidence="2">QUZm001</strain>
    </source>
</reference>
<accession>A0AA38IZY5</accession>
<gene>
    <name evidence="2" type="ORF">Zmor_000791</name>
</gene>
<evidence type="ECO:0008006" key="4">
    <source>
        <dbReference type="Google" id="ProtNLM"/>
    </source>
</evidence>
<dbReference type="EMBL" id="JALNTZ010000001">
    <property type="protein sequence ID" value="KAJ3665290.1"/>
    <property type="molecule type" value="Genomic_DNA"/>
</dbReference>
<evidence type="ECO:0000256" key="1">
    <source>
        <dbReference type="SAM" id="SignalP"/>
    </source>
</evidence>
<proteinExistence type="predicted"/>
<comment type="caution">
    <text evidence="2">The sequence shown here is derived from an EMBL/GenBank/DDBJ whole genome shotgun (WGS) entry which is preliminary data.</text>
</comment>
<dbReference type="AlphaFoldDB" id="A0AA38IZY5"/>
<protein>
    <recommendedName>
        <fullName evidence="4">Protein TsetseEP domain-containing protein</fullName>
    </recommendedName>
</protein>
<evidence type="ECO:0000313" key="3">
    <source>
        <dbReference type="Proteomes" id="UP001168821"/>
    </source>
</evidence>
<feature type="signal peptide" evidence="1">
    <location>
        <begin position="1"/>
        <end position="18"/>
    </location>
</feature>
<sequence>MAKQSLIIFCILFLVINASDPEPRDLVEEAYQQLFELQNIAYGEIFVGRDRLQHLQREFGDDAQKVAQKANLDIEQEHETINIQLTTIKDLALSAGKDISSCTNNREDLLNSLPANYNEQISSCMAGVAQLAATAVTDSRYFIDILINKVHQFGYQLDLCYENFECISPLLTQILLERVRIPQVVREEVQNCETIISELELSVQNCADESVAEYTVEASGILAEITDCVDEIIG</sequence>
<organism evidence="2 3">
    <name type="scientific">Zophobas morio</name>
    <dbReference type="NCBI Taxonomy" id="2755281"/>
    <lineage>
        <taxon>Eukaryota</taxon>
        <taxon>Metazoa</taxon>
        <taxon>Ecdysozoa</taxon>
        <taxon>Arthropoda</taxon>
        <taxon>Hexapoda</taxon>
        <taxon>Insecta</taxon>
        <taxon>Pterygota</taxon>
        <taxon>Neoptera</taxon>
        <taxon>Endopterygota</taxon>
        <taxon>Coleoptera</taxon>
        <taxon>Polyphaga</taxon>
        <taxon>Cucujiformia</taxon>
        <taxon>Tenebrionidae</taxon>
        <taxon>Zophobas</taxon>
    </lineage>
</organism>
<keyword evidence="3" id="KW-1185">Reference proteome</keyword>
<evidence type="ECO:0000313" key="2">
    <source>
        <dbReference type="EMBL" id="KAJ3665290.1"/>
    </source>
</evidence>
<feature type="chain" id="PRO_5041263315" description="Protein TsetseEP domain-containing protein" evidence="1">
    <location>
        <begin position="19"/>
        <end position="234"/>
    </location>
</feature>
<dbReference type="Proteomes" id="UP001168821">
    <property type="component" value="Unassembled WGS sequence"/>
</dbReference>